<dbReference type="EMBL" id="KB405096">
    <property type="protein sequence ID" value="EMF51275.1"/>
    <property type="molecule type" value="Genomic_DNA"/>
</dbReference>
<gene>
    <name evidence="5" type="ORF">SBD_6980</name>
</gene>
<dbReference type="Proteomes" id="UP000030760">
    <property type="component" value="Unassembled WGS sequence"/>
</dbReference>
<name>M3FEL0_9ACTN</name>
<feature type="region of interest" description="Disordered" evidence="3">
    <location>
        <begin position="159"/>
        <end position="212"/>
    </location>
</feature>
<dbReference type="InterPro" id="IPR051799">
    <property type="entry name" value="NADH_flavin_oxidoreductase"/>
</dbReference>
<protein>
    <submittedName>
        <fullName evidence="5">NADH:flavin oxidoreductase/NADH oxidase</fullName>
    </submittedName>
</protein>
<organism evidence="5 6">
    <name type="scientific">Streptomyces bottropensis ATCC 25435</name>
    <dbReference type="NCBI Taxonomy" id="1054862"/>
    <lineage>
        <taxon>Bacteria</taxon>
        <taxon>Bacillati</taxon>
        <taxon>Actinomycetota</taxon>
        <taxon>Actinomycetes</taxon>
        <taxon>Kitasatosporales</taxon>
        <taxon>Streptomycetaceae</taxon>
        <taxon>Streptomyces</taxon>
    </lineage>
</organism>
<dbReference type="InterPro" id="IPR013785">
    <property type="entry name" value="Aldolase_TIM"/>
</dbReference>
<dbReference type="SUPFAM" id="SSF51395">
    <property type="entry name" value="FMN-linked oxidoreductases"/>
    <property type="match status" value="1"/>
</dbReference>
<dbReference type="Gene3D" id="3.20.20.70">
    <property type="entry name" value="Aldolase class I"/>
    <property type="match status" value="1"/>
</dbReference>
<reference evidence="6" key="1">
    <citation type="journal article" date="2013" name="Genome Announc.">
        <title>Draft Genome Sequence of Streptomyces bottropensis ATCC 25435, a Bottromycin-Producing Actinomycete.</title>
        <authorList>
            <person name="Zhang H."/>
            <person name="Zhou W."/>
            <person name="Zhuang Y."/>
            <person name="Liang X."/>
            <person name="Liu T."/>
        </authorList>
    </citation>
    <scope>NUCLEOTIDE SEQUENCE [LARGE SCALE GENOMIC DNA]</scope>
    <source>
        <strain evidence="6">ATCC 25435</strain>
    </source>
</reference>
<dbReference type="PANTHER" id="PTHR43656">
    <property type="entry name" value="BINDING OXIDOREDUCTASE, PUTATIVE (AFU_ORTHOLOGUE AFUA_2G08260)-RELATED"/>
    <property type="match status" value="1"/>
</dbReference>
<dbReference type="PANTHER" id="PTHR43656:SF2">
    <property type="entry name" value="BINDING OXIDOREDUCTASE, PUTATIVE (AFU_ORTHOLOGUE AFUA_2G08260)-RELATED"/>
    <property type="match status" value="1"/>
</dbReference>
<dbReference type="GO" id="GO:0016491">
    <property type="term" value="F:oxidoreductase activity"/>
    <property type="evidence" value="ECO:0007669"/>
    <property type="project" value="UniProtKB-KW"/>
</dbReference>
<proteinExistence type="predicted"/>
<evidence type="ECO:0000256" key="1">
    <source>
        <dbReference type="ARBA" id="ARBA00022630"/>
    </source>
</evidence>
<feature type="compositionally biased region" description="Low complexity" evidence="3">
    <location>
        <begin position="188"/>
        <end position="201"/>
    </location>
</feature>
<evidence type="ECO:0000313" key="6">
    <source>
        <dbReference type="Proteomes" id="UP000030760"/>
    </source>
</evidence>
<evidence type="ECO:0000256" key="3">
    <source>
        <dbReference type="SAM" id="MobiDB-lite"/>
    </source>
</evidence>
<evidence type="ECO:0000256" key="2">
    <source>
        <dbReference type="ARBA" id="ARBA00023002"/>
    </source>
</evidence>
<evidence type="ECO:0000313" key="5">
    <source>
        <dbReference type="EMBL" id="EMF51275.1"/>
    </source>
</evidence>
<sequence length="329" mass="36194">MDDWRRVAHAVLGTGDVVFLMQLWHPGALRLVLDGVPNPYPDHPALSPLGLVQEDRPNGVAMTRRDLEDTKEAYVQSALIAREIGAHGIEVHCAHGYLLDPFLWHETNRRDDEYGGATLPNAPRRGTLRVRFRAAGALRAEQRQPDRGRRGSHRQLLAQLAPGDRSHRTVSAVDDPAAARGAGPLTPDLAADADAESPAARTGRHHRARGLRRRTPARGVLSDTARQGVVGRVYDAARLHRPARGRNRRIPGEVRRRKGVVARQAHVAHSAVSLLVHRPTWTSTAQARHVALTFLGVTDAYADLPWFWSRQDSGSCRSRGYVGLTATTS</sequence>
<feature type="domain" description="NADH:flavin oxidoreductase/NADH oxidase N-terminal" evidence="4">
    <location>
        <begin position="3"/>
        <end position="117"/>
    </location>
</feature>
<keyword evidence="2" id="KW-0560">Oxidoreductase</keyword>
<dbReference type="Pfam" id="PF00724">
    <property type="entry name" value="Oxidored_FMN"/>
    <property type="match status" value="1"/>
</dbReference>
<dbReference type="InterPro" id="IPR001155">
    <property type="entry name" value="OxRdtase_FMN_N"/>
</dbReference>
<dbReference type="AlphaFoldDB" id="M3FEL0"/>
<dbReference type="GO" id="GO:0010181">
    <property type="term" value="F:FMN binding"/>
    <property type="evidence" value="ECO:0007669"/>
    <property type="project" value="InterPro"/>
</dbReference>
<keyword evidence="1" id="KW-0285">Flavoprotein</keyword>
<evidence type="ECO:0000259" key="4">
    <source>
        <dbReference type="Pfam" id="PF00724"/>
    </source>
</evidence>
<accession>M3FEL0</accession>
<feature type="compositionally biased region" description="Basic residues" evidence="3">
    <location>
        <begin position="202"/>
        <end position="212"/>
    </location>
</feature>